<dbReference type="InterPro" id="IPR050389">
    <property type="entry name" value="LysR-type_TF"/>
</dbReference>
<gene>
    <name evidence="5" type="ORF">C0V82_04175</name>
</gene>
<keyword evidence="2" id="KW-0805">Transcription regulation</keyword>
<dbReference type="GO" id="GO:0003677">
    <property type="term" value="F:DNA binding"/>
    <property type="evidence" value="ECO:0007669"/>
    <property type="project" value="UniProtKB-KW"/>
</dbReference>
<dbReference type="PRINTS" id="PR00039">
    <property type="entry name" value="HTHLYSR"/>
</dbReference>
<keyword evidence="4" id="KW-0804">Transcription</keyword>
<dbReference type="PROSITE" id="PS50931">
    <property type="entry name" value="HTH_LYSR"/>
    <property type="match status" value="1"/>
</dbReference>
<dbReference type="InterPro" id="IPR005119">
    <property type="entry name" value="LysR_subst-bd"/>
</dbReference>
<dbReference type="Pfam" id="PF03466">
    <property type="entry name" value="LysR_substrate"/>
    <property type="match status" value="1"/>
</dbReference>
<dbReference type="CDD" id="cd08417">
    <property type="entry name" value="PBP2_Nitroaromatics_like"/>
    <property type="match status" value="1"/>
</dbReference>
<evidence type="ECO:0000313" key="6">
    <source>
        <dbReference type="Proteomes" id="UP000234752"/>
    </source>
</evidence>
<dbReference type="PANTHER" id="PTHR30118">
    <property type="entry name" value="HTH-TYPE TRANSCRIPTIONAL REGULATOR LEUO-RELATED"/>
    <property type="match status" value="1"/>
</dbReference>
<sequence>MHQVNLAGIDLNLLTALEALLRERSVTRAAEAVGLSQPAMSRALGRLRALFDDRLFVRGVYGLIPTPRAMAVEEPLQRALAGLRGVLMSPGFDPARHQGRFRVLCPDVQCMELLPTLANRLQRTAPGVELEVISFRTDPLGTVEAGEADLSVGYHPQIRAGFHATKVYNSSFSCLVRADHPVVTEGLTLKRFVDMPHILVTVTGRGGGAVDTALATRGLSRQVAVRLPHFMAAPLVVAQTDMVLTVPSGLARRIAVLAPLAILPPPVELPGFDVRVVWHERFQDDPAHTWFRREVVSALREGAAVSD</sequence>
<keyword evidence="3" id="KW-0238">DNA-binding</keyword>
<evidence type="ECO:0000256" key="1">
    <source>
        <dbReference type="ARBA" id="ARBA00009437"/>
    </source>
</evidence>
<dbReference type="InterPro" id="IPR036388">
    <property type="entry name" value="WH-like_DNA-bd_sf"/>
</dbReference>
<comment type="similarity">
    <text evidence="1">Belongs to the LysR transcriptional regulatory family.</text>
</comment>
<dbReference type="OrthoDB" id="9774011at2"/>
<dbReference type="InterPro" id="IPR036390">
    <property type="entry name" value="WH_DNA-bd_sf"/>
</dbReference>
<keyword evidence="6" id="KW-1185">Reference proteome</keyword>
<evidence type="ECO:0000256" key="3">
    <source>
        <dbReference type="ARBA" id="ARBA00023125"/>
    </source>
</evidence>
<dbReference type="InterPro" id="IPR000847">
    <property type="entry name" value="LysR_HTH_N"/>
</dbReference>
<dbReference type="InterPro" id="IPR037402">
    <property type="entry name" value="YidZ_PBP2"/>
</dbReference>
<dbReference type="SUPFAM" id="SSF46785">
    <property type="entry name" value="Winged helix' DNA-binding domain"/>
    <property type="match status" value="1"/>
</dbReference>
<dbReference type="Gene3D" id="1.10.10.10">
    <property type="entry name" value="Winged helix-like DNA-binding domain superfamily/Winged helix DNA-binding domain"/>
    <property type="match status" value="1"/>
</dbReference>
<dbReference type="Gene3D" id="3.40.190.10">
    <property type="entry name" value="Periplasmic binding protein-like II"/>
    <property type="match status" value="2"/>
</dbReference>
<name>A0A2K9NBF8_9PROT</name>
<dbReference type="AlphaFoldDB" id="A0A2K9NBF8"/>
<dbReference type="Pfam" id="PF00126">
    <property type="entry name" value="HTH_1"/>
    <property type="match status" value="1"/>
</dbReference>
<proteinExistence type="inferred from homology"/>
<dbReference type="GO" id="GO:0003700">
    <property type="term" value="F:DNA-binding transcription factor activity"/>
    <property type="evidence" value="ECO:0007669"/>
    <property type="project" value="InterPro"/>
</dbReference>
<dbReference type="SUPFAM" id="SSF53850">
    <property type="entry name" value="Periplasmic binding protein-like II"/>
    <property type="match status" value="1"/>
</dbReference>
<evidence type="ECO:0000256" key="4">
    <source>
        <dbReference type="ARBA" id="ARBA00023163"/>
    </source>
</evidence>
<dbReference type="KEGG" id="ncb:C0V82_04175"/>
<dbReference type="EMBL" id="CP025611">
    <property type="protein sequence ID" value="AUN29515.1"/>
    <property type="molecule type" value="Genomic_DNA"/>
</dbReference>
<protein>
    <submittedName>
        <fullName evidence="5">LysR family transcriptional regulator</fullName>
    </submittedName>
</protein>
<evidence type="ECO:0000313" key="5">
    <source>
        <dbReference type="EMBL" id="AUN29515.1"/>
    </source>
</evidence>
<dbReference type="Proteomes" id="UP000234752">
    <property type="component" value="Chromosome eg_1"/>
</dbReference>
<reference evidence="5 6" key="1">
    <citation type="submission" date="2017-12" db="EMBL/GenBank/DDBJ databases">
        <title>Genomes of bacteria within cyanobacterial aggregates.</title>
        <authorList>
            <person name="Cai H."/>
        </authorList>
    </citation>
    <scope>NUCLEOTIDE SEQUENCE [LARGE SCALE GENOMIC DNA]</scope>
    <source>
        <strain evidence="5 6">TH16</strain>
    </source>
</reference>
<accession>A0A2K9NBF8</accession>
<evidence type="ECO:0000256" key="2">
    <source>
        <dbReference type="ARBA" id="ARBA00023015"/>
    </source>
</evidence>
<dbReference type="RefSeq" id="WP_102111243.1">
    <property type="nucleotide sequence ID" value="NZ_BMGN01000003.1"/>
</dbReference>
<dbReference type="PANTHER" id="PTHR30118:SF15">
    <property type="entry name" value="TRANSCRIPTIONAL REGULATORY PROTEIN"/>
    <property type="match status" value="1"/>
</dbReference>
<organism evidence="5 6">
    <name type="scientific">Niveispirillum cyanobacteriorum</name>
    <dbReference type="NCBI Taxonomy" id="1612173"/>
    <lineage>
        <taxon>Bacteria</taxon>
        <taxon>Pseudomonadati</taxon>
        <taxon>Pseudomonadota</taxon>
        <taxon>Alphaproteobacteria</taxon>
        <taxon>Rhodospirillales</taxon>
        <taxon>Azospirillaceae</taxon>
        <taxon>Niveispirillum</taxon>
    </lineage>
</organism>